<keyword evidence="2" id="KW-0238">DNA-binding</keyword>
<evidence type="ECO:0000256" key="2">
    <source>
        <dbReference type="ARBA" id="ARBA00023125"/>
    </source>
</evidence>
<keyword evidence="3" id="KW-0804">Transcription</keyword>
<feature type="compositionally biased region" description="Basic and acidic residues" evidence="4">
    <location>
        <begin position="11"/>
        <end position="27"/>
    </location>
</feature>
<dbReference type="SUPFAM" id="SSF48008">
    <property type="entry name" value="GntR ligand-binding domain-like"/>
    <property type="match status" value="1"/>
</dbReference>
<dbReference type="AlphaFoldDB" id="A0A6L5Z4B6"/>
<organism evidence="6 7">
    <name type="scientific">Halovulum marinum</name>
    <dbReference type="NCBI Taxonomy" id="2662447"/>
    <lineage>
        <taxon>Bacteria</taxon>
        <taxon>Pseudomonadati</taxon>
        <taxon>Pseudomonadota</taxon>
        <taxon>Alphaproteobacteria</taxon>
        <taxon>Rhodobacterales</taxon>
        <taxon>Paracoccaceae</taxon>
        <taxon>Halovulum</taxon>
    </lineage>
</organism>
<evidence type="ECO:0000256" key="1">
    <source>
        <dbReference type="ARBA" id="ARBA00023015"/>
    </source>
</evidence>
<proteinExistence type="predicted"/>
<sequence>MGLTTAGEPDAGGKRGVEVRENRESPSRRHRHRRAHLQRRQQTAISEDRFPELIECHRAIYRAIVRKDEALAEDELREHFDFSSKLETEQKLKGIVARSAQGDG</sequence>
<feature type="compositionally biased region" description="Basic residues" evidence="4">
    <location>
        <begin position="28"/>
        <end position="39"/>
    </location>
</feature>
<dbReference type="Pfam" id="PF07729">
    <property type="entry name" value="FCD"/>
    <property type="match status" value="1"/>
</dbReference>
<dbReference type="InterPro" id="IPR011711">
    <property type="entry name" value="GntR_C"/>
</dbReference>
<dbReference type="EMBL" id="WIND01000017">
    <property type="protein sequence ID" value="MSU91297.1"/>
    <property type="molecule type" value="Genomic_DNA"/>
</dbReference>
<evidence type="ECO:0000313" key="7">
    <source>
        <dbReference type="Proteomes" id="UP000474957"/>
    </source>
</evidence>
<comment type="caution">
    <text evidence="6">The sequence shown here is derived from an EMBL/GenBank/DDBJ whole genome shotgun (WGS) entry which is preliminary data.</text>
</comment>
<name>A0A6L5Z4B6_9RHOB</name>
<evidence type="ECO:0000259" key="5">
    <source>
        <dbReference type="Pfam" id="PF07729"/>
    </source>
</evidence>
<feature type="domain" description="GntR C-terminal" evidence="5">
    <location>
        <begin position="34"/>
        <end position="81"/>
    </location>
</feature>
<dbReference type="GO" id="GO:0003677">
    <property type="term" value="F:DNA binding"/>
    <property type="evidence" value="ECO:0007669"/>
    <property type="project" value="UniProtKB-KW"/>
</dbReference>
<dbReference type="Gene3D" id="1.20.120.530">
    <property type="entry name" value="GntR ligand-binding domain-like"/>
    <property type="match status" value="1"/>
</dbReference>
<accession>A0A6L5Z4B6</accession>
<gene>
    <name evidence="6" type="ORF">GE300_17080</name>
</gene>
<protein>
    <submittedName>
        <fullName evidence="6">FCD domain-containing protein</fullName>
    </submittedName>
</protein>
<evidence type="ECO:0000256" key="4">
    <source>
        <dbReference type="SAM" id="MobiDB-lite"/>
    </source>
</evidence>
<evidence type="ECO:0000256" key="3">
    <source>
        <dbReference type="ARBA" id="ARBA00023163"/>
    </source>
</evidence>
<keyword evidence="1" id="KW-0805">Transcription regulation</keyword>
<dbReference type="Proteomes" id="UP000474957">
    <property type="component" value="Unassembled WGS sequence"/>
</dbReference>
<dbReference type="InterPro" id="IPR008920">
    <property type="entry name" value="TF_FadR/GntR_C"/>
</dbReference>
<keyword evidence="7" id="KW-1185">Reference proteome</keyword>
<feature type="region of interest" description="Disordered" evidence="4">
    <location>
        <begin position="1"/>
        <end position="44"/>
    </location>
</feature>
<reference evidence="6 7" key="1">
    <citation type="submission" date="2019-10" db="EMBL/GenBank/DDBJ databases">
        <title>Cognatihalovulum marinum gen. nov. sp. nov., a new member of the family Rhodobacteraceae isolated from deep seawater of the Northwest Indian Ocean.</title>
        <authorList>
            <person name="Ruan C."/>
            <person name="Wang J."/>
            <person name="Zheng X."/>
            <person name="Song L."/>
            <person name="Zhu Y."/>
            <person name="Huang Y."/>
            <person name="Lu Z."/>
            <person name="Du W."/>
            <person name="Huang L."/>
            <person name="Dai X."/>
        </authorList>
    </citation>
    <scope>NUCLEOTIDE SEQUENCE [LARGE SCALE GENOMIC DNA]</scope>
    <source>
        <strain evidence="6 7">2CG4</strain>
    </source>
</reference>
<evidence type="ECO:0000313" key="6">
    <source>
        <dbReference type="EMBL" id="MSU91297.1"/>
    </source>
</evidence>